<keyword evidence="5" id="KW-0653">Protein transport</keyword>
<sequence length="148" mass="16787">MEFGRIQSVLVATSIGDVVYERFYDKFSDLEKADIRAAFYSTTEPYLQYLTDGAEYAARFKSAAVVARTEGDLFFYALGSGEYDELSLSEVIDVIFQSLRDVLKRQPSEGLLWDNYGKLCLLIDEIVNEGVIDATDREAIQRGIRLKE</sequence>
<evidence type="ECO:0000259" key="6">
    <source>
        <dbReference type="Pfam" id="PF01217"/>
    </source>
</evidence>
<dbReference type="InterPro" id="IPR022775">
    <property type="entry name" value="AP_mu_sigma_su"/>
</dbReference>
<comment type="subcellular location">
    <subcellularLocation>
        <location evidence="5">Cytoplasm</location>
    </subcellularLocation>
    <subcellularLocation>
        <location evidence="5">Golgi apparatus membrane</location>
        <topology evidence="5">Peripheral membrane protein</topology>
        <orientation evidence="5">Cytoplasmic side</orientation>
    </subcellularLocation>
    <subcellularLocation>
        <location evidence="5">Cytoplasmic vesicle</location>
        <location evidence="5">COPI-coated vesicle membrane</location>
        <topology evidence="5">Peripheral membrane protein</topology>
        <orientation evidence="5">Cytoplasmic side</orientation>
    </subcellularLocation>
    <subcellularLocation>
        <location evidence="1">Endomembrane system</location>
        <topology evidence="1">Peripheral membrane protein</topology>
    </subcellularLocation>
</comment>
<evidence type="ECO:0000313" key="7">
    <source>
        <dbReference type="EMBL" id="KAK9836875.1"/>
    </source>
</evidence>
<keyword evidence="5" id="KW-0968">Cytoplasmic vesicle</keyword>
<comment type="similarity">
    <text evidence="2 5">Belongs to the adaptor complexes small subunit family.</text>
</comment>
<dbReference type="SUPFAM" id="SSF64356">
    <property type="entry name" value="SNARE-like"/>
    <property type="match status" value="1"/>
</dbReference>
<keyword evidence="8" id="KW-1185">Reference proteome</keyword>
<dbReference type="GO" id="GO:0006890">
    <property type="term" value="P:retrograde vesicle-mediated transport, Golgi to endoplasmic reticulum"/>
    <property type="evidence" value="ECO:0007669"/>
    <property type="project" value="UniProtKB-UniRule"/>
</dbReference>
<evidence type="ECO:0000256" key="4">
    <source>
        <dbReference type="ARBA" id="ARBA00023136"/>
    </source>
</evidence>
<name>A0AAW1RT49_9CHLO</name>
<dbReference type="GO" id="GO:0006886">
    <property type="term" value="P:intracellular protein transport"/>
    <property type="evidence" value="ECO:0007669"/>
    <property type="project" value="TreeGrafter"/>
</dbReference>
<dbReference type="Gene3D" id="3.30.450.60">
    <property type="match status" value="1"/>
</dbReference>
<evidence type="ECO:0000256" key="5">
    <source>
        <dbReference type="RuleBase" id="RU366053"/>
    </source>
</evidence>
<evidence type="ECO:0000256" key="3">
    <source>
        <dbReference type="ARBA" id="ARBA00022490"/>
    </source>
</evidence>
<dbReference type="InterPro" id="IPR011012">
    <property type="entry name" value="Longin-like_dom_sf"/>
</dbReference>
<comment type="function">
    <text evidence="5">The zeta subunit may be involved in regulating the coat assembly and, hence, the rate of biosynthetic protein transport due to its association-dissociation properties with the coatomer complex.</text>
</comment>
<keyword evidence="5" id="KW-0931">ER-Golgi transport</keyword>
<dbReference type="EMBL" id="JALJOS010000007">
    <property type="protein sequence ID" value="KAK9836875.1"/>
    <property type="molecule type" value="Genomic_DNA"/>
</dbReference>
<protein>
    <recommendedName>
        <fullName evidence="5">Coatomer subunit zeta</fullName>
    </recommendedName>
</protein>
<evidence type="ECO:0000313" key="8">
    <source>
        <dbReference type="Proteomes" id="UP001438707"/>
    </source>
</evidence>
<comment type="caution">
    <text evidence="7">The sequence shown here is derived from an EMBL/GenBank/DDBJ whole genome shotgun (WGS) entry which is preliminary data.</text>
</comment>
<comment type="subunit">
    <text evidence="5">Oligomeric complex that consists of at least the alpha, beta, beta', gamma, delta, epsilon and zeta subunits.</text>
</comment>
<keyword evidence="5" id="KW-0813">Transport</keyword>
<dbReference type="Pfam" id="PF01217">
    <property type="entry name" value="Clat_adaptor_s"/>
    <property type="match status" value="1"/>
</dbReference>
<dbReference type="GO" id="GO:0000139">
    <property type="term" value="C:Golgi membrane"/>
    <property type="evidence" value="ECO:0007669"/>
    <property type="project" value="UniProtKB-SubCell"/>
</dbReference>
<organism evidence="7 8">
    <name type="scientific">Apatococcus lobatus</name>
    <dbReference type="NCBI Taxonomy" id="904363"/>
    <lineage>
        <taxon>Eukaryota</taxon>
        <taxon>Viridiplantae</taxon>
        <taxon>Chlorophyta</taxon>
        <taxon>core chlorophytes</taxon>
        <taxon>Trebouxiophyceae</taxon>
        <taxon>Chlorellales</taxon>
        <taxon>Chlorellaceae</taxon>
        <taxon>Apatococcus</taxon>
    </lineage>
</organism>
<keyword evidence="3 5" id="KW-0963">Cytoplasm</keyword>
<dbReference type="GO" id="GO:0006891">
    <property type="term" value="P:intra-Golgi vesicle-mediated transport"/>
    <property type="evidence" value="ECO:0007669"/>
    <property type="project" value="TreeGrafter"/>
</dbReference>
<evidence type="ECO:0000256" key="1">
    <source>
        <dbReference type="ARBA" id="ARBA00004184"/>
    </source>
</evidence>
<dbReference type="InterPro" id="IPR039652">
    <property type="entry name" value="Coatomer_zeta"/>
</dbReference>
<keyword evidence="4 5" id="KW-0472">Membrane</keyword>
<reference evidence="7 8" key="1">
    <citation type="journal article" date="2024" name="Nat. Commun.">
        <title>Phylogenomics reveals the evolutionary origins of lichenization in chlorophyte algae.</title>
        <authorList>
            <person name="Puginier C."/>
            <person name="Libourel C."/>
            <person name="Otte J."/>
            <person name="Skaloud P."/>
            <person name="Haon M."/>
            <person name="Grisel S."/>
            <person name="Petersen M."/>
            <person name="Berrin J.G."/>
            <person name="Delaux P.M."/>
            <person name="Dal Grande F."/>
            <person name="Keller J."/>
        </authorList>
    </citation>
    <scope>NUCLEOTIDE SEQUENCE [LARGE SCALE GENOMIC DNA]</scope>
    <source>
        <strain evidence="7 8">SAG 2145</strain>
    </source>
</reference>
<dbReference type="PANTHER" id="PTHR11043">
    <property type="entry name" value="ZETA-COAT PROTEIN"/>
    <property type="match status" value="1"/>
</dbReference>
<dbReference type="Proteomes" id="UP001438707">
    <property type="component" value="Unassembled WGS sequence"/>
</dbReference>
<proteinExistence type="inferred from homology"/>
<dbReference type="AlphaFoldDB" id="A0AAW1RT49"/>
<keyword evidence="5" id="KW-0333">Golgi apparatus</keyword>
<dbReference type="PANTHER" id="PTHR11043:SF1">
    <property type="entry name" value="TSET COMPLEX MEMBER TSTD"/>
    <property type="match status" value="1"/>
</dbReference>
<gene>
    <name evidence="7" type="ORF">WJX74_010162</name>
</gene>
<dbReference type="GO" id="GO:0030126">
    <property type="term" value="C:COPI vesicle coat"/>
    <property type="evidence" value="ECO:0007669"/>
    <property type="project" value="UniProtKB-UniRule"/>
</dbReference>
<accession>A0AAW1RT49</accession>
<feature type="domain" description="AP complex mu/sigma subunit" evidence="6">
    <location>
        <begin position="6"/>
        <end position="144"/>
    </location>
</feature>
<evidence type="ECO:0000256" key="2">
    <source>
        <dbReference type="ARBA" id="ARBA00006972"/>
    </source>
</evidence>